<comment type="caution">
    <text evidence="1">The sequence shown here is derived from an EMBL/GenBank/DDBJ whole genome shotgun (WGS) entry which is preliminary data.</text>
</comment>
<keyword evidence="1" id="KW-0378">Hydrolase</keyword>
<accession>A0AC61RZR8</accession>
<proteinExistence type="predicted"/>
<sequence>MKKTTILFDLDGTLVNTEEGVDKSVRYTLEKYGMKEPDRNTVRRFIGPLLVDSFQREYGFSREKAEEADLIFRERYETIGLFECELFPGVKEALKILKEKGYKISVASSKEEVPCQRILERLGIAEYFDLICGARLKENIGEKAEVLNDALKRLGISDKKEAVLIGDSRYDARGAKEAGIDCIGVSYGFEEDLEEMRKAGVKEIFDTLAQVIEYLESAD</sequence>
<gene>
    <name evidence="1" type="ORF">E5329_03480</name>
</gene>
<name>A0AC61RZR8_9FIRM</name>
<evidence type="ECO:0000313" key="1">
    <source>
        <dbReference type="EMBL" id="TGY97678.1"/>
    </source>
</evidence>
<dbReference type="EMBL" id="SRYA01000005">
    <property type="protein sequence ID" value="TGY97678.1"/>
    <property type="molecule type" value="Genomic_DNA"/>
</dbReference>
<evidence type="ECO:0000313" key="2">
    <source>
        <dbReference type="Proteomes" id="UP000304953"/>
    </source>
</evidence>
<protein>
    <submittedName>
        <fullName evidence="1">HAD family hydrolase</fullName>
    </submittedName>
</protein>
<dbReference type="Proteomes" id="UP000304953">
    <property type="component" value="Unassembled WGS sequence"/>
</dbReference>
<reference evidence="1" key="1">
    <citation type="submission" date="2019-04" db="EMBL/GenBank/DDBJ databases">
        <title>Microbes associate with the intestines of laboratory mice.</title>
        <authorList>
            <person name="Navarre W."/>
            <person name="Wong E."/>
            <person name="Huang K."/>
            <person name="Tropini C."/>
            <person name="Ng K."/>
            <person name="Yu B."/>
        </authorList>
    </citation>
    <scope>NUCLEOTIDE SEQUENCE</scope>
    <source>
        <strain evidence="1">NM01_1-7b</strain>
    </source>
</reference>
<organism evidence="1 2">
    <name type="scientific">Petralouisia muris</name>
    <dbReference type="NCBI Taxonomy" id="3032872"/>
    <lineage>
        <taxon>Bacteria</taxon>
        <taxon>Bacillati</taxon>
        <taxon>Bacillota</taxon>
        <taxon>Clostridia</taxon>
        <taxon>Lachnospirales</taxon>
        <taxon>Lachnospiraceae</taxon>
        <taxon>Petralouisia</taxon>
    </lineage>
</organism>
<keyword evidence="2" id="KW-1185">Reference proteome</keyword>